<accession>A0ABV8KPJ6</accession>
<dbReference type="GO" id="GO:0016757">
    <property type="term" value="F:glycosyltransferase activity"/>
    <property type="evidence" value="ECO:0007669"/>
    <property type="project" value="UniProtKB-KW"/>
</dbReference>
<proteinExistence type="predicted"/>
<dbReference type="Proteomes" id="UP001595868">
    <property type="component" value="Unassembled WGS sequence"/>
</dbReference>
<dbReference type="SUPFAM" id="SSF53756">
    <property type="entry name" value="UDP-Glycosyltransferase/glycogen phosphorylase"/>
    <property type="match status" value="1"/>
</dbReference>
<keyword evidence="1" id="KW-0328">Glycosyltransferase</keyword>
<sequence length="391" mass="41873">MESTSTGDRPVVLYLTNGSELMRVGGNALRTAAVDEALHRCAITTTHRVRCVDEEDCAHAAPAEPAAAAGIGQDAAFHNAYCSVAGQRVREVAERVRPDIVVATGLEMWRYLHVAKETTGAAAVLDLVNADSQLAGEIWSVLRSRPDAETFGLDDGVALRRVEAAALSFVDHLWTCTRLDAAALSALHDFPIDNVTVVPNAVTSPAARPQHSGVEQIVYLGRFGWFPNYLAAEFLIDELAPMLARSATPLPIVLAGFGPPASLLRRRLPAAVRLLADPVTIDHLWPDSLLAVPLTLGGGSRLKILEAFAAGCPVVSTAKGIEGIDAEDGVHYLRAETAAEMTDAVSRVTADHTLRENLTKAGFDLLNDAYTPQRLIPLVAGSLRRFTAVRR</sequence>
<protein>
    <submittedName>
        <fullName evidence="1">Glycosyltransferase</fullName>
        <ecNumber evidence="1">2.4.-.-</ecNumber>
    </submittedName>
</protein>
<dbReference type="EMBL" id="JBHSBN010000012">
    <property type="protein sequence ID" value="MFC4107939.1"/>
    <property type="molecule type" value="Genomic_DNA"/>
</dbReference>
<dbReference type="Gene3D" id="3.40.50.2000">
    <property type="entry name" value="Glycogen Phosphorylase B"/>
    <property type="match status" value="1"/>
</dbReference>
<keyword evidence="2" id="KW-1185">Reference proteome</keyword>
<dbReference type="Pfam" id="PF13692">
    <property type="entry name" value="Glyco_trans_1_4"/>
    <property type="match status" value="1"/>
</dbReference>
<dbReference type="EC" id="2.4.-.-" evidence="1"/>
<evidence type="ECO:0000313" key="1">
    <source>
        <dbReference type="EMBL" id="MFC4107939.1"/>
    </source>
</evidence>
<organism evidence="1 2">
    <name type="scientific">Micromonospora zhanjiangensis</name>
    <dbReference type="NCBI Taxonomy" id="1522057"/>
    <lineage>
        <taxon>Bacteria</taxon>
        <taxon>Bacillati</taxon>
        <taxon>Actinomycetota</taxon>
        <taxon>Actinomycetes</taxon>
        <taxon>Micromonosporales</taxon>
        <taxon>Micromonosporaceae</taxon>
        <taxon>Micromonospora</taxon>
    </lineage>
</organism>
<evidence type="ECO:0000313" key="2">
    <source>
        <dbReference type="Proteomes" id="UP001595868"/>
    </source>
</evidence>
<reference evidence="2" key="1">
    <citation type="journal article" date="2019" name="Int. J. Syst. Evol. Microbiol.">
        <title>The Global Catalogue of Microorganisms (GCM) 10K type strain sequencing project: providing services to taxonomists for standard genome sequencing and annotation.</title>
        <authorList>
            <consortium name="The Broad Institute Genomics Platform"/>
            <consortium name="The Broad Institute Genome Sequencing Center for Infectious Disease"/>
            <person name="Wu L."/>
            <person name="Ma J."/>
        </authorList>
    </citation>
    <scope>NUCLEOTIDE SEQUENCE [LARGE SCALE GENOMIC DNA]</scope>
    <source>
        <strain evidence="2">2902at01</strain>
    </source>
</reference>
<name>A0ABV8KPJ6_9ACTN</name>
<gene>
    <name evidence="1" type="ORF">ACFOX0_18660</name>
</gene>
<dbReference type="RefSeq" id="WP_377547545.1">
    <property type="nucleotide sequence ID" value="NZ_JBHSBN010000012.1"/>
</dbReference>
<comment type="caution">
    <text evidence="1">The sequence shown here is derived from an EMBL/GenBank/DDBJ whole genome shotgun (WGS) entry which is preliminary data.</text>
</comment>
<keyword evidence="1" id="KW-0808">Transferase</keyword>